<evidence type="ECO:0000313" key="1">
    <source>
        <dbReference type="EMBL" id="MCY6482976.1"/>
    </source>
</evidence>
<evidence type="ECO:0000313" key="2">
    <source>
        <dbReference type="Proteomes" id="UP001078443"/>
    </source>
</evidence>
<reference evidence="1" key="1">
    <citation type="submission" date="2022-12" db="EMBL/GenBank/DDBJ databases">
        <authorList>
            <person name="Wang J."/>
        </authorList>
    </citation>
    <scope>NUCLEOTIDE SEQUENCE</scope>
    <source>
        <strain evidence="1">HY-45-18</strain>
    </source>
</reference>
<proteinExistence type="predicted"/>
<name>A0ABT4CVI2_9CLOT</name>
<accession>A0ABT4CVI2</accession>
<keyword evidence="2" id="KW-1185">Reference proteome</keyword>
<sequence length="92" mass="10815">MYSNSIPNFPMADPPFDLPTEAKGQAGFRSIDPGAINPCKYKFTYIWLENGDSFWVWLTYVGRRSIAGWKWNGCYWIYFGVDLRKIDSFYCY</sequence>
<protein>
    <recommendedName>
        <fullName evidence="3">Transporter</fullName>
    </recommendedName>
</protein>
<evidence type="ECO:0008006" key="3">
    <source>
        <dbReference type="Google" id="ProtNLM"/>
    </source>
</evidence>
<dbReference type="Proteomes" id="UP001078443">
    <property type="component" value="Unassembled WGS sequence"/>
</dbReference>
<dbReference type="RefSeq" id="WP_268039243.1">
    <property type="nucleotide sequence ID" value="NZ_JAPQER010000001.1"/>
</dbReference>
<gene>
    <name evidence="1" type="ORF">OW763_01220</name>
</gene>
<comment type="caution">
    <text evidence="1">The sequence shown here is derived from an EMBL/GenBank/DDBJ whole genome shotgun (WGS) entry which is preliminary data.</text>
</comment>
<dbReference type="EMBL" id="JAPQER010000001">
    <property type="protein sequence ID" value="MCY6482976.1"/>
    <property type="molecule type" value="Genomic_DNA"/>
</dbReference>
<organism evidence="1 2">
    <name type="scientific">Clostridium aestuarii</name>
    <dbReference type="NCBI Taxonomy" id="338193"/>
    <lineage>
        <taxon>Bacteria</taxon>
        <taxon>Bacillati</taxon>
        <taxon>Bacillota</taxon>
        <taxon>Clostridia</taxon>
        <taxon>Eubacteriales</taxon>
        <taxon>Clostridiaceae</taxon>
        <taxon>Clostridium</taxon>
    </lineage>
</organism>